<dbReference type="Proteomes" id="UP000010473">
    <property type="component" value="Chromosome"/>
</dbReference>
<evidence type="ECO:0000313" key="1">
    <source>
        <dbReference type="EMBL" id="AFZ35933.1"/>
    </source>
</evidence>
<accession>K9XTR5</accession>
<dbReference type="STRING" id="111780.Sta7437_2394"/>
<keyword evidence="2" id="KW-1185">Reference proteome</keyword>
<name>K9XTR5_STAC7</name>
<dbReference type="eggNOG" id="ENOG5032WJD">
    <property type="taxonomic scope" value="Bacteria"/>
</dbReference>
<dbReference type="KEGG" id="scs:Sta7437_2394"/>
<dbReference type="AlphaFoldDB" id="K9XTR5"/>
<dbReference type="OrthoDB" id="7261188at2"/>
<dbReference type="EMBL" id="CP003653">
    <property type="protein sequence ID" value="AFZ35933.1"/>
    <property type="molecule type" value="Genomic_DNA"/>
</dbReference>
<proteinExistence type="predicted"/>
<organism evidence="1 2">
    <name type="scientific">Stanieria cyanosphaera (strain ATCC 29371 / PCC 7437)</name>
    <dbReference type="NCBI Taxonomy" id="111780"/>
    <lineage>
        <taxon>Bacteria</taxon>
        <taxon>Bacillati</taxon>
        <taxon>Cyanobacteriota</taxon>
        <taxon>Cyanophyceae</taxon>
        <taxon>Pleurocapsales</taxon>
        <taxon>Dermocarpellaceae</taxon>
        <taxon>Stanieria</taxon>
    </lineage>
</organism>
<dbReference type="RefSeq" id="WP_015193601.1">
    <property type="nucleotide sequence ID" value="NC_019748.1"/>
</dbReference>
<evidence type="ECO:0008006" key="3">
    <source>
        <dbReference type="Google" id="ProtNLM"/>
    </source>
</evidence>
<sequence>MNGLHTCYEQIVNLLRSDAETFESVELVEQYRQFWRPDNVRVVILAESHVFTSKSDRNYRIKEIDGLSGYPNQYARFVYCLAYGENSLIEGDHPSKDGTPHFWKIFFSCENEILSNESFAPILKKNNSTQQRIRNKVQLLQSLQTNGIWLVDASIVALYNKGKKLKKMNQIIQFSWSNYTRTVIEEARPDYVIVVGKGVANVVEQELKKIMKKNYSVIAQPNAHLSSEQHLNNFKTYRSIIKKISDSDRA</sequence>
<protein>
    <recommendedName>
        <fullName evidence="3">Uracil-DNA glycosylase-like domain-containing protein</fullName>
    </recommendedName>
</protein>
<evidence type="ECO:0000313" key="2">
    <source>
        <dbReference type="Proteomes" id="UP000010473"/>
    </source>
</evidence>
<reference evidence="2" key="1">
    <citation type="journal article" date="2013" name="Proc. Natl. Acad. Sci. U.S.A.">
        <title>Improving the coverage of the cyanobacterial phylum using diversity-driven genome sequencing.</title>
        <authorList>
            <person name="Shih P.M."/>
            <person name="Wu D."/>
            <person name="Latifi A."/>
            <person name="Axen S.D."/>
            <person name="Fewer D.P."/>
            <person name="Talla E."/>
            <person name="Calteau A."/>
            <person name="Cai F."/>
            <person name="Tandeau de Marsac N."/>
            <person name="Rippka R."/>
            <person name="Herdman M."/>
            <person name="Sivonen K."/>
            <person name="Coursin T."/>
            <person name="Laurent T."/>
            <person name="Goodwin L."/>
            <person name="Nolan M."/>
            <person name="Davenport K.W."/>
            <person name="Han C.S."/>
            <person name="Rubin E.M."/>
            <person name="Eisen J.A."/>
            <person name="Woyke T."/>
            <person name="Gugger M."/>
            <person name="Kerfeld C.A."/>
        </authorList>
    </citation>
    <scope>NUCLEOTIDE SEQUENCE [LARGE SCALE GENOMIC DNA]</scope>
    <source>
        <strain evidence="2">ATCC 29371 / PCC 7437</strain>
    </source>
</reference>
<gene>
    <name evidence="1" type="ordered locus">Sta7437_2394</name>
</gene>
<dbReference type="HOGENOM" id="CLU_1101520_0_0_3"/>